<evidence type="ECO:0000313" key="4">
    <source>
        <dbReference type="Proteomes" id="UP000464468"/>
    </source>
</evidence>
<evidence type="ECO:0000313" key="3">
    <source>
        <dbReference type="EMBL" id="QHL89512.1"/>
    </source>
</evidence>
<dbReference type="SUPFAM" id="SSF55785">
    <property type="entry name" value="PYP-like sensor domain (PAS domain)"/>
    <property type="match status" value="1"/>
</dbReference>
<dbReference type="InterPro" id="IPR003018">
    <property type="entry name" value="GAF"/>
</dbReference>
<dbReference type="InterPro" id="IPR016132">
    <property type="entry name" value="Phyto_chromo_attachment"/>
</dbReference>
<feature type="domain" description="Phytochrome chromophore attachment site" evidence="2">
    <location>
        <begin position="1"/>
        <end position="55"/>
    </location>
</feature>
<dbReference type="InterPro" id="IPR029016">
    <property type="entry name" value="GAF-like_dom_sf"/>
</dbReference>
<evidence type="ECO:0000256" key="1">
    <source>
        <dbReference type="SAM" id="MobiDB-lite"/>
    </source>
</evidence>
<sequence>MAAAYARVQVRAFVDVPLVRDGQLIALLYVHHAQPRRWTSVELATIRAVCERLWDAVEHGRTLAALHASEERLEQAMTAAGFGAWDWSAQTRAFQVSASFRPVLGIDLSRVRTWEDMAAIVHPDDRSMVEGVSADLWSGRAGDRFDLEFRSRADSDAPRWLVTRGAVTERSPEGGRSGCAASWPTSPNARRWRPNCAPRRTSAPRPRACRRWARLPPPSRMS</sequence>
<reference evidence="3 4" key="1">
    <citation type="submission" date="2020-01" db="EMBL/GenBank/DDBJ databases">
        <title>Sphingomonas sp. C33 whole genome sequece.</title>
        <authorList>
            <person name="Park C."/>
        </authorList>
    </citation>
    <scope>NUCLEOTIDE SEQUENCE [LARGE SCALE GENOMIC DNA]</scope>
    <source>
        <strain evidence="3 4">C33</strain>
    </source>
</reference>
<dbReference type="Gene3D" id="3.30.450.40">
    <property type="match status" value="1"/>
</dbReference>
<dbReference type="Proteomes" id="UP000464468">
    <property type="component" value="Chromosome"/>
</dbReference>
<dbReference type="EMBL" id="CP047895">
    <property type="protein sequence ID" value="QHL89512.1"/>
    <property type="molecule type" value="Genomic_DNA"/>
</dbReference>
<dbReference type="AlphaFoldDB" id="A0A7Z2NTK4"/>
<dbReference type="KEGG" id="schy:GVO57_00070"/>
<keyword evidence="4" id="KW-1185">Reference proteome</keyword>
<evidence type="ECO:0000259" key="2">
    <source>
        <dbReference type="PROSITE" id="PS50046"/>
    </source>
</evidence>
<dbReference type="Gene3D" id="3.30.450.20">
    <property type="entry name" value="PAS domain"/>
    <property type="match status" value="1"/>
</dbReference>
<dbReference type="Pfam" id="PF08447">
    <property type="entry name" value="PAS_3"/>
    <property type="match status" value="1"/>
</dbReference>
<proteinExistence type="predicted"/>
<dbReference type="RefSeq" id="WP_160590820.1">
    <property type="nucleotide sequence ID" value="NZ_CP047895.1"/>
</dbReference>
<dbReference type="InterPro" id="IPR013655">
    <property type="entry name" value="PAS_fold_3"/>
</dbReference>
<feature type="compositionally biased region" description="Low complexity" evidence="1">
    <location>
        <begin position="197"/>
        <end position="206"/>
    </location>
</feature>
<dbReference type="Pfam" id="PF01590">
    <property type="entry name" value="GAF"/>
    <property type="match status" value="1"/>
</dbReference>
<name>A0A7Z2NTK4_9SPHN</name>
<protein>
    <submittedName>
        <fullName evidence="3">GAF domain-containing protein</fullName>
    </submittedName>
</protein>
<dbReference type="PROSITE" id="PS50046">
    <property type="entry name" value="PHYTOCHROME_2"/>
    <property type="match status" value="1"/>
</dbReference>
<gene>
    <name evidence="3" type="ORF">GVO57_00070</name>
</gene>
<feature type="region of interest" description="Disordered" evidence="1">
    <location>
        <begin position="167"/>
        <end position="222"/>
    </location>
</feature>
<accession>A0A7Z2NTK4</accession>
<dbReference type="InterPro" id="IPR035965">
    <property type="entry name" value="PAS-like_dom_sf"/>
</dbReference>
<organism evidence="3 4">
    <name type="scientific">Sphingomonas changnyeongensis</name>
    <dbReference type="NCBI Taxonomy" id="2698679"/>
    <lineage>
        <taxon>Bacteria</taxon>
        <taxon>Pseudomonadati</taxon>
        <taxon>Pseudomonadota</taxon>
        <taxon>Alphaproteobacteria</taxon>
        <taxon>Sphingomonadales</taxon>
        <taxon>Sphingomonadaceae</taxon>
        <taxon>Sphingomonas</taxon>
    </lineage>
</organism>
<dbReference type="SUPFAM" id="SSF55781">
    <property type="entry name" value="GAF domain-like"/>
    <property type="match status" value="1"/>
</dbReference>